<dbReference type="EMBL" id="CAVN010000095">
    <property type="protein sequence ID" value="CDF58137.1"/>
    <property type="molecule type" value="Genomic_DNA"/>
</dbReference>
<feature type="transmembrane region" description="Helical" evidence="1">
    <location>
        <begin position="63"/>
        <end position="82"/>
    </location>
</feature>
<evidence type="ECO:0000313" key="3">
    <source>
        <dbReference type="Proteomes" id="UP000014923"/>
    </source>
</evidence>
<accession>R7RPM7</accession>
<evidence type="ECO:0000256" key="1">
    <source>
        <dbReference type="SAM" id="Phobius"/>
    </source>
</evidence>
<sequence>MAILYQIFIIIVLTFVSLGIFNLSKPYLINFFKKRKWLLFIVMFLVLFIPIFFKTYYVKSLAFQYLQTTLFVVTFLTYFELLRLAKIEKQKPIVGRPKPKPNRIKKGQ</sequence>
<dbReference type="RefSeq" id="WP_018661938.1">
    <property type="nucleotide sequence ID" value="NZ_HF952018.1"/>
</dbReference>
<dbReference type="AlphaFoldDB" id="R7RPM7"/>
<feature type="transmembrane region" description="Helical" evidence="1">
    <location>
        <begin position="37"/>
        <end position="57"/>
    </location>
</feature>
<keyword evidence="1" id="KW-1133">Transmembrane helix</keyword>
<name>R7RPM7_9CLOT</name>
<dbReference type="Proteomes" id="UP000014923">
    <property type="component" value="Unassembled WGS sequence"/>
</dbReference>
<keyword evidence="3" id="KW-1185">Reference proteome</keyword>
<keyword evidence="1" id="KW-0812">Transmembrane</keyword>
<dbReference type="OrthoDB" id="9995587at2"/>
<gene>
    <name evidence="2" type="ORF">TCEL_00183</name>
</gene>
<evidence type="ECO:0000313" key="2">
    <source>
        <dbReference type="EMBL" id="CDF58137.1"/>
    </source>
</evidence>
<protein>
    <submittedName>
        <fullName evidence="2">Uncharacterized protein</fullName>
    </submittedName>
</protein>
<comment type="caution">
    <text evidence="2">The sequence shown here is derived from an EMBL/GenBank/DDBJ whole genome shotgun (WGS) entry which is preliminary data.</text>
</comment>
<keyword evidence="1" id="KW-0472">Membrane</keyword>
<feature type="transmembrane region" description="Helical" evidence="1">
    <location>
        <begin position="6"/>
        <end position="25"/>
    </location>
</feature>
<organism evidence="2 3">
    <name type="scientific">Thermobrachium celere DSM 8682</name>
    <dbReference type="NCBI Taxonomy" id="941824"/>
    <lineage>
        <taxon>Bacteria</taxon>
        <taxon>Bacillati</taxon>
        <taxon>Bacillota</taxon>
        <taxon>Clostridia</taxon>
        <taxon>Eubacteriales</taxon>
        <taxon>Clostridiaceae</taxon>
        <taxon>Thermobrachium</taxon>
    </lineage>
</organism>
<dbReference type="HOGENOM" id="CLU_2195682_0_0_9"/>
<reference evidence="2" key="1">
    <citation type="submission" date="2013-03" db="EMBL/GenBank/DDBJ databases">
        <title>Draft genome sequence of the hydrogen-ethanol-producing anaerobic alkalithermophilic Caloramator celere.</title>
        <authorList>
            <person name="Ciranna A."/>
            <person name="Larjo A."/>
            <person name="Kivisto A."/>
            <person name="Santala V."/>
            <person name="Roos C."/>
            <person name="Karp M."/>
        </authorList>
    </citation>
    <scope>NUCLEOTIDE SEQUENCE [LARGE SCALE GENOMIC DNA]</scope>
    <source>
        <strain evidence="2">DSM 8682</strain>
    </source>
</reference>
<proteinExistence type="predicted"/>